<name>A0A4Q9H5V1_9BURK</name>
<dbReference type="InterPro" id="IPR013783">
    <property type="entry name" value="Ig-like_fold"/>
</dbReference>
<dbReference type="Gene3D" id="2.60.40.10">
    <property type="entry name" value="Immunoglobulins"/>
    <property type="match status" value="1"/>
</dbReference>
<reference evidence="2 3" key="1">
    <citation type="submission" date="2019-02" db="EMBL/GenBank/DDBJ databases">
        <title>Aquabacterium sp. strain KMB7.</title>
        <authorList>
            <person name="Chen W.-M."/>
        </authorList>
    </citation>
    <scope>NUCLEOTIDE SEQUENCE [LARGE SCALE GENOMIC DNA]</scope>
    <source>
        <strain evidence="2 3">KMB7</strain>
    </source>
</reference>
<dbReference type="PROSITE" id="PS51257">
    <property type="entry name" value="PROKAR_LIPOPROTEIN"/>
    <property type="match status" value="1"/>
</dbReference>
<evidence type="ECO:0000313" key="3">
    <source>
        <dbReference type="Proteomes" id="UP000292120"/>
    </source>
</evidence>
<gene>
    <name evidence="2" type="ORF">EYS42_02375</name>
</gene>
<evidence type="ECO:0008006" key="4">
    <source>
        <dbReference type="Google" id="ProtNLM"/>
    </source>
</evidence>
<organism evidence="2 3">
    <name type="scientific">Aquabacterium lacunae</name>
    <dbReference type="NCBI Taxonomy" id="2528630"/>
    <lineage>
        <taxon>Bacteria</taxon>
        <taxon>Pseudomonadati</taxon>
        <taxon>Pseudomonadota</taxon>
        <taxon>Betaproteobacteria</taxon>
        <taxon>Burkholderiales</taxon>
        <taxon>Aquabacterium</taxon>
    </lineage>
</organism>
<keyword evidence="1" id="KW-0732">Signal</keyword>
<feature type="signal peptide" evidence="1">
    <location>
        <begin position="1"/>
        <end position="23"/>
    </location>
</feature>
<evidence type="ECO:0000256" key="1">
    <source>
        <dbReference type="SAM" id="SignalP"/>
    </source>
</evidence>
<sequence length="347" mass="35165">MIQKKMKLAVSMLAVASMLSACGGGGDAGTPKYTSLANAGTNEGLASVSTGKVTQKGISISVSDFAPDWSFDGSSTRVTVRLVDTAGNPVPPGVKVQFSASGGAITKFCTTGTITSGESAARDSTGCSVTLTTQDPRPANGIVAIVAWVVGEEAYYDSNSNGRYDAGEKFFEGGELFRDDDADDIFTPGVDGLRVAAVDGTGNIGVGSATCVRDLEAAPNERPLSVDNTCDGVWGPTLVRAHAYVSVADPRRLGLALTTSNPGATSSDVVFYSRSLDGNVFTMAPTGSTVAVSGSGCTPTVTPETVSATGAAPTVHTVNYAGCASGSKVLVTGSSGNNFTNLEITVP</sequence>
<evidence type="ECO:0000313" key="2">
    <source>
        <dbReference type="EMBL" id="TBO34290.1"/>
    </source>
</evidence>
<feature type="chain" id="PRO_5020332305" description="Big-1 domain-containing protein" evidence="1">
    <location>
        <begin position="24"/>
        <end position="347"/>
    </location>
</feature>
<accession>A0A4Q9H5V1</accession>
<dbReference type="Proteomes" id="UP000292120">
    <property type="component" value="Unassembled WGS sequence"/>
</dbReference>
<dbReference type="AlphaFoldDB" id="A0A4Q9H5V1"/>
<proteinExistence type="predicted"/>
<dbReference type="EMBL" id="SIXI01000001">
    <property type="protein sequence ID" value="TBO34290.1"/>
    <property type="molecule type" value="Genomic_DNA"/>
</dbReference>
<comment type="caution">
    <text evidence="2">The sequence shown here is derived from an EMBL/GenBank/DDBJ whole genome shotgun (WGS) entry which is preliminary data.</text>
</comment>
<keyword evidence="3" id="KW-1185">Reference proteome</keyword>
<dbReference type="RefSeq" id="WP_130966240.1">
    <property type="nucleotide sequence ID" value="NZ_SIXI01000001.1"/>
</dbReference>
<dbReference type="OrthoDB" id="5522233at2"/>
<protein>
    <recommendedName>
        <fullName evidence="4">Big-1 domain-containing protein</fullName>
    </recommendedName>
</protein>